<evidence type="ECO:0000256" key="8">
    <source>
        <dbReference type="PROSITE-ProRule" id="PRU00169"/>
    </source>
</evidence>
<reference evidence="12 13" key="1">
    <citation type="submission" date="2019-03" db="EMBL/GenBank/DDBJ databases">
        <title>Genomic Encyclopedia of Type Strains, Phase IV (KMG-IV): sequencing the most valuable type-strain genomes for metagenomic binning, comparative biology and taxonomic classification.</title>
        <authorList>
            <person name="Goeker M."/>
        </authorList>
    </citation>
    <scope>NUCLEOTIDE SEQUENCE [LARGE SCALE GENOMIC DNA]</scope>
    <source>
        <strain evidence="12 13">DSM 28559</strain>
    </source>
</reference>
<dbReference type="AlphaFoldDB" id="A0A4R2LHK0"/>
<dbReference type="InterPro" id="IPR001867">
    <property type="entry name" value="OmpR/PhoB-type_DNA-bd"/>
</dbReference>
<feature type="domain" description="Response regulatory" evidence="10">
    <location>
        <begin position="3"/>
        <end position="115"/>
    </location>
</feature>
<proteinExistence type="predicted"/>
<dbReference type="GO" id="GO:0000976">
    <property type="term" value="F:transcription cis-regulatory region binding"/>
    <property type="evidence" value="ECO:0007669"/>
    <property type="project" value="TreeGrafter"/>
</dbReference>
<dbReference type="GO" id="GO:0032993">
    <property type="term" value="C:protein-DNA complex"/>
    <property type="evidence" value="ECO:0007669"/>
    <property type="project" value="TreeGrafter"/>
</dbReference>
<dbReference type="GO" id="GO:0005829">
    <property type="term" value="C:cytosol"/>
    <property type="evidence" value="ECO:0007669"/>
    <property type="project" value="TreeGrafter"/>
</dbReference>
<evidence type="ECO:0000256" key="2">
    <source>
        <dbReference type="ARBA" id="ARBA00022553"/>
    </source>
</evidence>
<evidence type="ECO:0000256" key="1">
    <source>
        <dbReference type="ARBA" id="ARBA00018672"/>
    </source>
</evidence>
<dbReference type="Proteomes" id="UP000295711">
    <property type="component" value="Unassembled WGS sequence"/>
</dbReference>
<evidence type="ECO:0000313" key="13">
    <source>
        <dbReference type="Proteomes" id="UP000295711"/>
    </source>
</evidence>
<feature type="domain" description="OmpR/PhoB-type" evidence="11">
    <location>
        <begin position="122"/>
        <end position="217"/>
    </location>
</feature>
<dbReference type="GO" id="GO:0000156">
    <property type="term" value="F:phosphorelay response regulator activity"/>
    <property type="evidence" value="ECO:0007669"/>
    <property type="project" value="TreeGrafter"/>
</dbReference>
<dbReference type="OrthoDB" id="9778712at2"/>
<evidence type="ECO:0000256" key="5">
    <source>
        <dbReference type="ARBA" id="ARBA00023125"/>
    </source>
</evidence>
<dbReference type="Pfam" id="PF00486">
    <property type="entry name" value="Trans_reg_C"/>
    <property type="match status" value="1"/>
</dbReference>
<feature type="modified residue" description="4-aspartylphosphate" evidence="8">
    <location>
        <position position="52"/>
    </location>
</feature>
<protein>
    <recommendedName>
        <fullName evidence="1">Stage 0 sporulation protein A homolog</fullName>
    </recommendedName>
</protein>
<dbReference type="InterPro" id="IPR036388">
    <property type="entry name" value="WH-like_DNA-bd_sf"/>
</dbReference>
<evidence type="ECO:0000256" key="3">
    <source>
        <dbReference type="ARBA" id="ARBA00023012"/>
    </source>
</evidence>
<feature type="DNA-binding region" description="OmpR/PhoB-type" evidence="9">
    <location>
        <begin position="122"/>
        <end position="217"/>
    </location>
</feature>
<dbReference type="PROSITE" id="PS51755">
    <property type="entry name" value="OMPR_PHOB"/>
    <property type="match status" value="1"/>
</dbReference>
<dbReference type="PANTHER" id="PTHR48111">
    <property type="entry name" value="REGULATOR OF RPOS"/>
    <property type="match status" value="1"/>
</dbReference>
<name>A0A4R2LHK0_9FIRM</name>
<dbReference type="Gene3D" id="6.10.250.690">
    <property type="match status" value="1"/>
</dbReference>
<keyword evidence="3" id="KW-0902">Two-component regulatory system</keyword>
<dbReference type="SMART" id="SM00862">
    <property type="entry name" value="Trans_reg_C"/>
    <property type="match status" value="1"/>
</dbReference>
<evidence type="ECO:0000256" key="7">
    <source>
        <dbReference type="ARBA" id="ARBA00024867"/>
    </source>
</evidence>
<accession>A0A4R2LHK0</accession>
<gene>
    <name evidence="12" type="ORF">EV212_11637</name>
</gene>
<dbReference type="PANTHER" id="PTHR48111:SF1">
    <property type="entry name" value="TWO-COMPONENT RESPONSE REGULATOR ORR33"/>
    <property type="match status" value="1"/>
</dbReference>
<dbReference type="InterPro" id="IPR001789">
    <property type="entry name" value="Sig_transdc_resp-reg_receiver"/>
</dbReference>
<sequence>MNRILVVEDEKPILELIRMNLTDAGYACVCAEDGAQAADILESEIFDLILLDIMLPKINGYELMEYIRPMNIPVIFLTAKSEVMDRVRGLKLGAEDYIIKPFEIIELLARIETVLRRYNKTARELSVYDVTVDTFSRVVKKAGKPVSLTAKEYDILLLFLRNKNIALFRDRIYESVWGEMYMGESRTVDLHVQRMRKKLGLESKIVPVYKIGYRLEVDE</sequence>
<organism evidence="12 13">
    <name type="scientific">Frisingicoccus caecimuris</name>
    <dbReference type="NCBI Taxonomy" id="1796636"/>
    <lineage>
        <taxon>Bacteria</taxon>
        <taxon>Bacillati</taxon>
        <taxon>Bacillota</taxon>
        <taxon>Clostridia</taxon>
        <taxon>Lachnospirales</taxon>
        <taxon>Lachnospiraceae</taxon>
        <taxon>Frisingicoccus</taxon>
    </lineage>
</organism>
<dbReference type="InterPro" id="IPR011006">
    <property type="entry name" value="CheY-like_superfamily"/>
</dbReference>
<dbReference type="EMBL" id="SLXA01000016">
    <property type="protein sequence ID" value="TCO82570.1"/>
    <property type="molecule type" value="Genomic_DNA"/>
</dbReference>
<evidence type="ECO:0000259" key="10">
    <source>
        <dbReference type="PROSITE" id="PS50110"/>
    </source>
</evidence>
<evidence type="ECO:0000256" key="6">
    <source>
        <dbReference type="ARBA" id="ARBA00023163"/>
    </source>
</evidence>
<dbReference type="InterPro" id="IPR039420">
    <property type="entry name" value="WalR-like"/>
</dbReference>
<dbReference type="Gene3D" id="3.40.50.2300">
    <property type="match status" value="1"/>
</dbReference>
<dbReference type="PROSITE" id="PS50110">
    <property type="entry name" value="RESPONSE_REGULATORY"/>
    <property type="match status" value="1"/>
</dbReference>
<dbReference type="SUPFAM" id="SSF52172">
    <property type="entry name" value="CheY-like"/>
    <property type="match status" value="1"/>
</dbReference>
<evidence type="ECO:0000256" key="9">
    <source>
        <dbReference type="PROSITE-ProRule" id="PRU01091"/>
    </source>
</evidence>
<keyword evidence="4" id="KW-0805">Transcription regulation</keyword>
<comment type="function">
    <text evidence="7">May play the central regulatory role in sporulation. It may be an element of the effector pathway responsible for the activation of sporulation genes in response to nutritional stress. Spo0A may act in concert with spo0H (a sigma factor) to control the expression of some genes that are critical to the sporulation process.</text>
</comment>
<dbReference type="RefSeq" id="WP_132093814.1">
    <property type="nucleotide sequence ID" value="NZ_JANKAQ010000016.1"/>
</dbReference>
<dbReference type="CDD" id="cd17574">
    <property type="entry name" value="REC_OmpR"/>
    <property type="match status" value="1"/>
</dbReference>
<evidence type="ECO:0000256" key="4">
    <source>
        <dbReference type="ARBA" id="ARBA00023015"/>
    </source>
</evidence>
<dbReference type="Gene3D" id="1.10.10.10">
    <property type="entry name" value="Winged helix-like DNA-binding domain superfamily/Winged helix DNA-binding domain"/>
    <property type="match status" value="1"/>
</dbReference>
<dbReference type="SMART" id="SM00448">
    <property type="entry name" value="REC"/>
    <property type="match status" value="1"/>
</dbReference>
<keyword evidence="5 9" id="KW-0238">DNA-binding</keyword>
<evidence type="ECO:0000313" key="12">
    <source>
        <dbReference type="EMBL" id="TCO82570.1"/>
    </source>
</evidence>
<dbReference type="GO" id="GO:0006355">
    <property type="term" value="P:regulation of DNA-templated transcription"/>
    <property type="evidence" value="ECO:0007669"/>
    <property type="project" value="InterPro"/>
</dbReference>
<dbReference type="CDD" id="cd00383">
    <property type="entry name" value="trans_reg_C"/>
    <property type="match status" value="1"/>
</dbReference>
<dbReference type="FunFam" id="3.40.50.2300:FF:000001">
    <property type="entry name" value="DNA-binding response regulator PhoB"/>
    <property type="match status" value="1"/>
</dbReference>
<evidence type="ECO:0000259" key="11">
    <source>
        <dbReference type="PROSITE" id="PS51755"/>
    </source>
</evidence>
<dbReference type="Pfam" id="PF00072">
    <property type="entry name" value="Response_reg"/>
    <property type="match status" value="1"/>
</dbReference>
<keyword evidence="13" id="KW-1185">Reference proteome</keyword>
<keyword evidence="6" id="KW-0804">Transcription</keyword>
<comment type="caution">
    <text evidence="12">The sequence shown here is derived from an EMBL/GenBank/DDBJ whole genome shotgun (WGS) entry which is preliminary data.</text>
</comment>
<keyword evidence="2 8" id="KW-0597">Phosphoprotein</keyword>